<dbReference type="RefSeq" id="WP_075023484.1">
    <property type="nucleotide sequence ID" value="NZ_FOVH01000014.1"/>
</dbReference>
<evidence type="ECO:0000256" key="7">
    <source>
        <dbReference type="SAM" id="Phobius"/>
    </source>
</evidence>
<dbReference type="AlphaFoldDB" id="A0A1I5QXP7"/>
<feature type="transmembrane region" description="Helical" evidence="7">
    <location>
        <begin position="409"/>
        <end position="428"/>
    </location>
</feature>
<dbReference type="EMBL" id="FOVH01000014">
    <property type="protein sequence ID" value="SFP50867.1"/>
    <property type="molecule type" value="Genomic_DNA"/>
</dbReference>
<feature type="transmembrane region" description="Helical" evidence="7">
    <location>
        <begin position="440"/>
        <end position="466"/>
    </location>
</feature>
<dbReference type="GO" id="GO:0098797">
    <property type="term" value="C:plasma membrane protein complex"/>
    <property type="evidence" value="ECO:0007669"/>
    <property type="project" value="TreeGrafter"/>
</dbReference>
<dbReference type="InterPro" id="IPR003838">
    <property type="entry name" value="ABC3_permease_C"/>
</dbReference>
<evidence type="ECO:0000256" key="4">
    <source>
        <dbReference type="ARBA" id="ARBA00022692"/>
    </source>
</evidence>
<dbReference type="InParanoid" id="A0A1I5QXP7"/>
<sequence>MWLIARRSFAEGWMRLAATMLAALFSIGLISGSLQFGLRAQEAVSGSDASEYSRADVLVQGGQADPDDPYATPDGRVALGEVAGRPGVAAAAGDAMVPATAYGSDRTPIVPPAGAGTALRPWTSDGRLNPYRLESGRAPAADGEVAVTRHVARAGGLDVGDPVKVMLPQRTRDMRVVGIVTVQGRSAVASGDLLLAPPATVQRAAGLPAGTWQAVWVKAAGGVPPAKLRGALARDLGADVTVRTAASVRDAQSAGLRDSGASIGGAIGMLSSVAVFVGLFVVANTFGTLVRQRTRRLALLSAIGATPRQIRRLIRLEALALGAVASAGGVLAGYPVSALLTRLFAEDGFDISAADAQYGWIALAVPAAAGILVTQLAARRAARRAARISPMQALRAAGTDSAGRRWPRLLGAFAVFALAWVFFGSVFAIRAEEPPGPDRTIGTCVLILMGCMTTVAALAVLAPFFVGPLGGLVGRVGTAVSGEAGRLARATITRSPHRVSSAASSLMLGVALVGATALIVLSVDARFAAVGPEVMRAEHAVAATGVTSNGPVPLPRDTAGRAAAVPGVSAAAALTASDIKLVSPAPERPSPEEDPVPLYLTVTGADQDALPSVLKLGGRLPRLGDGEIALTSAVMKAQKIKKGRRIVVRGARGRVALRVAAAYHDPSHLFADQAVVSAATMDRLDPDASTRVVLVRGGSEQALSRAFADVPGVRVLGKAAYVKSAADAMRTGMRVIYGFIGMSLVLALFGMATTVSMSVAERTREFGLLGAVGATVTQIRSIVRWEAATVVLLGSLLGIGTALGTVLLMHLATGSSFLAPHPPWWLFIAVVGGAAAVTLATSALPSRRAAAVPVLEATRAE</sequence>
<gene>
    <name evidence="9" type="ORF">SAMN04489713_114305</name>
</gene>
<organism evidence="9 10">
    <name type="scientific">Actinomadura madurae</name>
    <dbReference type="NCBI Taxonomy" id="1993"/>
    <lineage>
        <taxon>Bacteria</taxon>
        <taxon>Bacillati</taxon>
        <taxon>Actinomycetota</taxon>
        <taxon>Actinomycetes</taxon>
        <taxon>Streptosporangiales</taxon>
        <taxon>Thermomonosporaceae</taxon>
        <taxon>Actinomadura</taxon>
    </lineage>
</organism>
<name>A0A1I5QXP7_9ACTN</name>
<dbReference type="PANTHER" id="PTHR30489">
    <property type="entry name" value="LIPOPROTEIN-RELEASING SYSTEM TRANSMEMBRANE PROTEIN LOLE"/>
    <property type="match status" value="1"/>
</dbReference>
<keyword evidence="5 7" id="KW-1133">Transmembrane helix</keyword>
<feature type="transmembrane region" description="Helical" evidence="7">
    <location>
        <begin position="790"/>
        <end position="812"/>
    </location>
</feature>
<evidence type="ECO:0000256" key="5">
    <source>
        <dbReference type="ARBA" id="ARBA00022989"/>
    </source>
</evidence>
<feature type="transmembrane region" description="Helical" evidence="7">
    <location>
        <begin position="263"/>
        <end position="286"/>
    </location>
</feature>
<dbReference type="Proteomes" id="UP000183413">
    <property type="component" value="Unassembled WGS sequence"/>
</dbReference>
<dbReference type="PANTHER" id="PTHR30489:SF0">
    <property type="entry name" value="LIPOPROTEIN-RELEASING SYSTEM TRANSMEMBRANE PROTEIN LOLE"/>
    <property type="match status" value="1"/>
</dbReference>
<dbReference type="Pfam" id="PF02687">
    <property type="entry name" value="FtsX"/>
    <property type="match status" value="2"/>
</dbReference>
<comment type="subcellular location">
    <subcellularLocation>
        <location evidence="1">Cell membrane</location>
        <topology evidence="1">Multi-pass membrane protein</topology>
    </subcellularLocation>
</comment>
<reference evidence="9 10" key="1">
    <citation type="submission" date="2016-10" db="EMBL/GenBank/DDBJ databases">
        <authorList>
            <person name="de Groot N.N."/>
        </authorList>
    </citation>
    <scope>NUCLEOTIDE SEQUENCE [LARGE SCALE GENOMIC DNA]</scope>
    <source>
        <strain evidence="9 10">DSM 43067</strain>
    </source>
</reference>
<keyword evidence="6 7" id="KW-0472">Membrane</keyword>
<dbReference type="GO" id="GO:0044874">
    <property type="term" value="P:lipoprotein localization to outer membrane"/>
    <property type="evidence" value="ECO:0007669"/>
    <property type="project" value="TreeGrafter"/>
</dbReference>
<feature type="transmembrane region" description="Helical" evidence="7">
    <location>
        <begin position="318"/>
        <end position="337"/>
    </location>
</feature>
<keyword evidence="4 7" id="KW-0812">Transmembrane</keyword>
<evidence type="ECO:0000256" key="3">
    <source>
        <dbReference type="ARBA" id="ARBA00022475"/>
    </source>
</evidence>
<keyword evidence="10" id="KW-1185">Reference proteome</keyword>
<feature type="domain" description="ABC3 transporter permease C-terminal" evidence="8">
    <location>
        <begin position="269"/>
        <end position="390"/>
    </location>
</feature>
<protein>
    <submittedName>
        <fullName evidence="9">Putative ABC transport system permease protein</fullName>
    </submittedName>
</protein>
<feature type="domain" description="ABC3 transporter permease C-terminal" evidence="8">
    <location>
        <begin position="739"/>
        <end position="851"/>
    </location>
</feature>
<dbReference type="STRING" id="1993.SAMN04489713_114305"/>
<evidence type="ECO:0000256" key="6">
    <source>
        <dbReference type="ARBA" id="ARBA00023136"/>
    </source>
</evidence>
<evidence type="ECO:0000256" key="2">
    <source>
        <dbReference type="ARBA" id="ARBA00005236"/>
    </source>
</evidence>
<comment type="similarity">
    <text evidence="2">Belongs to the ABC-4 integral membrane protein family. LolC/E subfamily.</text>
</comment>
<evidence type="ECO:0000313" key="10">
    <source>
        <dbReference type="Proteomes" id="UP000183413"/>
    </source>
</evidence>
<accession>A0A1I5QXP7</accession>
<feature type="transmembrane region" description="Helical" evidence="7">
    <location>
        <begin position="735"/>
        <end position="760"/>
    </location>
</feature>
<proteinExistence type="inferred from homology"/>
<dbReference type="InterPro" id="IPR051447">
    <property type="entry name" value="Lipoprotein-release_system"/>
</dbReference>
<evidence type="ECO:0000259" key="8">
    <source>
        <dbReference type="Pfam" id="PF02687"/>
    </source>
</evidence>
<evidence type="ECO:0000256" key="1">
    <source>
        <dbReference type="ARBA" id="ARBA00004651"/>
    </source>
</evidence>
<feature type="transmembrane region" description="Helical" evidence="7">
    <location>
        <begin position="357"/>
        <end position="378"/>
    </location>
</feature>
<dbReference type="eggNOG" id="COG0577">
    <property type="taxonomic scope" value="Bacteria"/>
</dbReference>
<evidence type="ECO:0000313" key="9">
    <source>
        <dbReference type="EMBL" id="SFP50867.1"/>
    </source>
</evidence>
<keyword evidence="3" id="KW-1003">Cell membrane</keyword>
<feature type="transmembrane region" description="Helical" evidence="7">
    <location>
        <begin position="824"/>
        <end position="844"/>
    </location>
</feature>